<accession>A0ABU0W0D8</accession>
<gene>
    <name evidence="1" type="ORF">Q9295_09375</name>
</gene>
<dbReference type="RefSeq" id="WP_306680283.1">
    <property type="nucleotide sequence ID" value="NZ_JAVDBT010000007.1"/>
</dbReference>
<reference evidence="1 2" key="1">
    <citation type="submission" date="2023-08" db="EMBL/GenBank/DDBJ databases">
        <title>Characterization of two Paracoccaceae strains isolated from Phycosphere and proposal of Xinfangfangia lacusdiani sp. nov.</title>
        <authorList>
            <person name="Deng Y."/>
            <person name="Zhang Y.Q."/>
        </authorList>
    </citation>
    <scope>NUCLEOTIDE SEQUENCE [LARGE SCALE GENOMIC DNA]</scope>
    <source>
        <strain evidence="1 2">CPCC 101601</strain>
    </source>
</reference>
<dbReference type="EMBL" id="JAVDBT010000007">
    <property type="protein sequence ID" value="MDQ2066585.1"/>
    <property type="molecule type" value="Genomic_DNA"/>
</dbReference>
<evidence type="ECO:0000313" key="1">
    <source>
        <dbReference type="EMBL" id="MDQ2066585.1"/>
    </source>
</evidence>
<comment type="caution">
    <text evidence="1">The sequence shown here is derived from an EMBL/GenBank/DDBJ whole genome shotgun (WGS) entry which is preliminary data.</text>
</comment>
<name>A0ABU0W0D8_9RHOB</name>
<dbReference type="Proteomes" id="UP001239680">
    <property type="component" value="Unassembled WGS sequence"/>
</dbReference>
<protein>
    <submittedName>
        <fullName evidence="1">Uncharacterized protein</fullName>
    </submittedName>
</protein>
<evidence type="ECO:0000313" key="2">
    <source>
        <dbReference type="Proteomes" id="UP001239680"/>
    </source>
</evidence>
<organism evidence="1 2">
    <name type="scientific">Pseudogemmobacter lacusdianii</name>
    <dbReference type="NCBI Taxonomy" id="3069608"/>
    <lineage>
        <taxon>Bacteria</taxon>
        <taxon>Pseudomonadati</taxon>
        <taxon>Pseudomonadota</taxon>
        <taxon>Alphaproteobacteria</taxon>
        <taxon>Rhodobacterales</taxon>
        <taxon>Paracoccaceae</taxon>
        <taxon>Pseudogemmobacter</taxon>
    </lineage>
</organism>
<sequence length="455" mass="48673">MAEDLDREARKARRREKRAAEAALQTAGLQRLDPFELLGDIDAWNLRAEDVWLRFDARLEDGPRAYLRPVAGGDTLADAPGDLMAIIGLGSPRRAGFNAGPPRFRYNILAARDHIGAVGLEGTDAAPRTAALQQLRHRSREALIADHLLARRYDQRRALPLIVTRVETDAACSIARLGQGPAFANFLTALDNLSDAAASLNRKPQVLAVTLGFGFEDLTTSATDFAASLRGLMAQITAAMRVRGMRPPIFLTDAESGTDQSAEHPALQGFQELSISPGPHHLILTTPAYAGAQEGYGRLTEAGRSDLAELDAYALDAALAGEDWLCPQPLLAEYDGCQIRVTFRAMADLVIDTADPHRAGPLAGFALQAAPEGCALLNVALAPDDPRALILTTSAPPIGATLLHAYGLAAQGDGLPINRSAMRDTWQAPAASGSMLNRWALPARLPLHPGAQHEL</sequence>
<proteinExistence type="predicted"/>
<keyword evidence="2" id="KW-1185">Reference proteome</keyword>